<dbReference type="InterPro" id="IPR028992">
    <property type="entry name" value="Hedgehog/Intein_dom"/>
</dbReference>
<dbReference type="Pfam" id="PF13403">
    <property type="entry name" value="Hint_2"/>
    <property type="match status" value="1"/>
</dbReference>
<dbReference type="PRINTS" id="PR00313">
    <property type="entry name" value="CABNDNGRPT"/>
</dbReference>
<evidence type="ECO:0000256" key="7">
    <source>
        <dbReference type="ARBA" id="ARBA00023136"/>
    </source>
</evidence>
<evidence type="ECO:0000313" key="10">
    <source>
        <dbReference type="EMBL" id="NGQ93077.1"/>
    </source>
</evidence>
<accession>A0A6M1TZX5</accession>
<feature type="region of interest" description="Disordered" evidence="8">
    <location>
        <begin position="842"/>
        <end position="883"/>
    </location>
</feature>
<dbReference type="GO" id="GO:0090729">
    <property type="term" value="F:toxin activity"/>
    <property type="evidence" value="ECO:0007669"/>
    <property type="project" value="UniProtKB-KW"/>
</dbReference>
<evidence type="ECO:0000256" key="2">
    <source>
        <dbReference type="ARBA" id="ARBA00004613"/>
    </source>
</evidence>
<organism evidence="10 11">
    <name type="scientific">Paragemmobacter kunshanensis</name>
    <dbReference type="NCBI Taxonomy" id="2583234"/>
    <lineage>
        <taxon>Bacteria</taxon>
        <taxon>Pseudomonadati</taxon>
        <taxon>Pseudomonadota</taxon>
        <taxon>Alphaproteobacteria</taxon>
        <taxon>Rhodobacterales</taxon>
        <taxon>Paracoccaceae</taxon>
        <taxon>Paragemmobacter</taxon>
    </lineage>
</organism>
<proteinExistence type="predicted"/>
<dbReference type="Proteomes" id="UP000474758">
    <property type="component" value="Unassembled WGS sequence"/>
</dbReference>
<dbReference type="InterPro" id="IPR018511">
    <property type="entry name" value="Hemolysin-typ_Ca-bd_CS"/>
</dbReference>
<keyword evidence="5" id="KW-0677">Repeat</keyword>
<dbReference type="SUPFAM" id="SSF51120">
    <property type="entry name" value="beta-Roll"/>
    <property type="match status" value="7"/>
</dbReference>
<keyword evidence="7" id="KW-0472">Membrane</keyword>
<gene>
    <name evidence="10" type="ORF">G5V65_19490</name>
</gene>
<dbReference type="GO" id="GO:0005509">
    <property type="term" value="F:calcium ion binding"/>
    <property type="evidence" value="ECO:0007669"/>
    <property type="project" value="InterPro"/>
</dbReference>
<feature type="compositionally biased region" description="Basic and acidic residues" evidence="8">
    <location>
        <begin position="1116"/>
        <end position="1130"/>
    </location>
</feature>
<dbReference type="InterPro" id="IPR003995">
    <property type="entry name" value="RTX_toxin_determinant-A"/>
</dbReference>
<comment type="caution">
    <text evidence="10">The sequence shown here is derived from an EMBL/GenBank/DDBJ whole genome shotgun (WGS) entry which is preliminary data.</text>
</comment>
<feature type="compositionally biased region" description="Polar residues" evidence="8">
    <location>
        <begin position="662"/>
        <end position="674"/>
    </location>
</feature>
<dbReference type="PANTHER" id="PTHR38340">
    <property type="entry name" value="S-LAYER PROTEIN"/>
    <property type="match status" value="1"/>
</dbReference>
<dbReference type="Gene3D" id="2.150.10.10">
    <property type="entry name" value="Serralysin-like metalloprotease, C-terminal"/>
    <property type="match status" value="9"/>
</dbReference>
<evidence type="ECO:0000313" key="11">
    <source>
        <dbReference type="Proteomes" id="UP000474758"/>
    </source>
</evidence>
<feature type="domain" description="Hedgehog/Intein (Hint)" evidence="9">
    <location>
        <begin position="1255"/>
        <end position="1393"/>
    </location>
</feature>
<dbReference type="SUPFAM" id="SSF51294">
    <property type="entry name" value="Hedgehog/intein (Hint) domain"/>
    <property type="match status" value="1"/>
</dbReference>
<evidence type="ECO:0000256" key="8">
    <source>
        <dbReference type="SAM" id="MobiDB-lite"/>
    </source>
</evidence>
<evidence type="ECO:0000256" key="5">
    <source>
        <dbReference type="ARBA" id="ARBA00022737"/>
    </source>
</evidence>
<dbReference type="InterPro" id="IPR001343">
    <property type="entry name" value="Hemolysn_Ca-bd"/>
</dbReference>
<evidence type="ECO:0000259" key="9">
    <source>
        <dbReference type="Pfam" id="PF13403"/>
    </source>
</evidence>
<dbReference type="RefSeq" id="WP_165053650.1">
    <property type="nucleotide sequence ID" value="NZ_JAALFE010000030.1"/>
</dbReference>
<reference evidence="10 11" key="1">
    <citation type="submission" date="2020-02" db="EMBL/GenBank/DDBJ databases">
        <title>Rhodobacter translucens sp. nov., a novel bacterium isolated from activated sludge.</title>
        <authorList>
            <person name="Liu J."/>
        </authorList>
    </citation>
    <scope>NUCLEOTIDE SEQUENCE [LARGE SCALE GENOMIC DNA]</scope>
    <source>
        <strain evidence="10 11">HX-7-19</strain>
    </source>
</reference>
<keyword evidence="3" id="KW-0964">Secreted</keyword>
<keyword evidence="11" id="KW-1185">Reference proteome</keyword>
<protein>
    <recommendedName>
        <fullName evidence="9">Hedgehog/Intein (Hint) domain-containing protein</fullName>
    </recommendedName>
</protein>
<dbReference type="InterPro" id="IPR011049">
    <property type="entry name" value="Serralysin-like_metalloprot_C"/>
</dbReference>
<keyword evidence="6" id="KW-0843">Virulence</keyword>
<dbReference type="EMBL" id="JAALFE010000030">
    <property type="protein sequence ID" value="NGQ93077.1"/>
    <property type="molecule type" value="Genomic_DNA"/>
</dbReference>
<feature type="region of interest" description="Disordered" evidence="8">
    <location>
        <begin position="1108"/>
        <end position="1149"/>
    </location>
</feature>
<keyword evidence="4" id="KW-0800">Toxin</keyword>
<dbReference type="GO" id="GO:0016020">
    <property type="term" value="C:membrane"/>
    <property type="evidence" value="ECO:0007669"/>
    <property type="project" value="UniProtKB-SubCell"/>
</dbReference>
<feature type="region of interest" description="Disordered" evidence="8">
    <location>
        <begin position="660"/>
        <end position="681"/>
    </location>
</feature>
<sequence>MPTTYEVIFLGTLPKIDTTQGNELAENAAGILGTYGTSTTPLSGQVRTLSANDTTEDEDDTYDTDNGGGYDSFRINGGSVQNFDAVAEYNATITYIDGTTATVTVVIFQDVNGNTYLAPEQTANSDQVALTAKPIQSLSLLSVTANTGDMAANRVAGDFISSVDGTANADTMTVGYTDAQGDKVTEGNDFINAGAGNDYVTAGGGNDTVTAGTGNDSVFGGTGADSVDGGDGNDVIGSWGSDDGNDTMRGGTGNDSIIGGAGNDLVYGDDGDDSLSGASGADTIFGGAGNDSASITDDHNTDVYDLGEGSGDQDAVWFSNFASTNGANVTFTANDAATYAYANGFASGSFSGAEIVGGTEYNDTINAGADSDGQVLYGQGGADSITGGSGNNVIYGGTGADSISSGAGADRVDGGDGSDVIYYGTGTDTVYGGAGDDLVDDVAGWQAGPFNDYVDGGDGNDTIYTGDGSDTLLGGAGNDLLFGEDGNDSADGGAGNDTLWGGIGNDTLIGGAGADSIHGEAGNDVIDLTANDFAADAAYGGDGDDLITSRTDLDGGSDSLYGGAGRDTLIAGAGDLVDGGSTGDDIDTLDLTSAPVYGTTTFTFTASGAGTITNSGQTGTFTEIEVIRATEGADSINATADAGGMVIDAGAGNDSVFGGSGNDSFTGGTGNDSLQGGAGHDTLAGDVGDDRLFGGTGADLIYGGAGADSLLGGDDADTIYGGAGDTVIGGEGGADGDTLVLNWADVQSVTYGSGSESGTVAFTAASGGGTLTFSEIESLRYTGVIEGSSGSDAIGAGTVDAEGDGIDGADGVNDTVLAGAGNDTVSSGAGNDLVYGGTGNDVLSGGDGNDTLDGGDGDDTLAGGAGADSLVGGSGRDTADYSTSSQGVTVNLLTGQASGGDAAGDTLSGMDNVLGSAFDDVLTAHNTQGNLFGGAGNDMLYGGAGNGDALYGGDGNDLIDGLAGADSLFGDAGNDRLQGGEGNDTLVGGAGNDTLTGGVGNDILTGGNGDDTAVFSGNVTDYTFDRGPNGELIVTSGPGITDGTDTLGGVEYASFNGVTYRVLTGDDSDNQTLQGPADGTPVLVVAYGGADWGGGHATNDVMFGGAGSDTLDGGDGDDRLSGGDDADLLRGDGGNDTLTGGAGNDTLRGGAGNDLLTGGDGADIIELTVAGGQDSVSDFNMTLVDGHTIDQLDVSELLNAQGDPVTWRDVTLTDTVGDGSGSAVLTFPGGERVVLDSVTLQQASGKANLYAMGIPCFTTGTPILTPEGWLPVEGLAPGMSVLTESGPLRIVWTGQRRLSAPDLARHPLWKPVHFPAGAIGNAQPLRLSPQHAVRMRDQTGQPVLVRARHLADSGFGGARIARGVRDVVYHHVLLERHGVMNAAGAATESFYPGPMALEMLDWPARLQVVAAILASARRPVPGSEATAAQIYGDRVHPLVGRRELPGLTCPPFARDCSPAPPAAARRFADGGGSAQHPAWAI</sequence>
<evidence type="ECO:0000256" key="1">
    <source>
        <dbReference type="ARBA" id="ARBA00004370"/>
    </source>
</evidence>
<dbReference type="PRINTS" id="PR01488">
    <property type="entry name" value="RTXTOXINA"/>
</dbReference>
<dbReference type="GO" id="GO:0005576">
    <property type="term" value="C:extracellular region"/>
    <property type="evidence" value="ECO:0007669"/>
    <property type="project" value="UniProtKB-SubCell"/>
</dbReference>
<dbReference type="PANTHER" id="PTHR38340:SF1">
    <property type="entry name" value="S-LAYER PROTEIN"/>
    <property type="match status" value="1"/>
</dbReference>
<dbReference type="Pfam" id="PF00353">
    <property type="entry name" value="HemolysinCabind"/>
    <property type="match status" value="14"/>
</dbReference>
<dbReference type="PROSITE" id="PS00330">
    <property type="entry name" value="HEMOLYSIN_CALCIUM"/>
    <property type="match status" value="13"/>
</dbReference>
<evidence type="ECO:0000256" key="4">
    <source>
        <dbReference type="ARBA" id="ARBA00022656"/>
    </source>
</evidence>
<comment type="subcellular location">
    <subcellularLocation>
        <location evidence="1">Membrane</location>
    </subcellularLocation>
    <subcellularLocation>
        <location evidence="2">Secreted</location>
    </subcellularLocation>
</comment>
<name>A0A6M1TZX5_9RHOB</name>
<evidence type="ECO:0000256" key="3">
    <source>
        <dbReference type="ARBA" id="ARBA00022525"/>
    </source>
</evidence>
<dbReference type="InterPro" id="IPR036844">
    <property type="entry name" value="Hint_dom_sf"/>
</dbReference>
<evidence type="ECO:0000256" key="6">
    <source>
        <dbReference type="ARBA" id="ARBA00023026"/>
    </source>
</evidence>
<dbReference type="InterPro" id="IPR050557">
    <property type="entry name" value="RTX_toxin/Mannuronan_C5-epim"/>
</dbReference>